<dbReference type="SMART" id="SM01271">
    <property type="entry name" value="LSM14"/>
    <property type="match status" value="1"/>
</dbReference>
<feature type="domain" description="Sm" evidence="1">
    <location>
        <begin position="1"/>
        <end position="80"/>
    </location>
</feature>
<accession>A0A6A4X4M1</accession>
<protein>
    <submittedName>
        <fullName evidence="2">Protein LSM14 B</fullName>
    </submittedName>
</protein>
<dbReference type="PANTHER" id="PTHR13586:SF0">
    <property type="entry name" value="TRAILER HITCH, ISOFORM H"/>
    <property type="match status" value="1"/>
</dbReference>
<proteinExistence type="predicted"/>
<keyword evidence="3" id="KW-1185">Reference proteome</keyword>
<dbReference type="CDD" id="cd01736">
    <property type="entry name" value="LSm14_N"/>
    <property type="match status" value="1"/>
</dbReference>
<dbReference type="Proteomes" id="UP000440578">
    <property type="component" value="Unassembled WGS sequence"/>
</dbReference>
<dbReference type="PROSITE" id="PS52002">
    <property type="entry name" value="SM"/>
    <property type="match status" value="1"/>
</dbReference>
<dbReference type="OrthoDB" id="21539at2759"/>
<dbReference type="GO" id="GO:0033962">
    <property type="term" value="P:P-body assembly"/>
    <property type="evidence" value="ECO:0007669"/>
    <property type="project" value="TreeGrafter"/>
</dbReference>
<evidence type="ECO:0000313" key="2">
    <source>
        <dbReference type="EMBL" id="KAF0314217.1"/>
    </source>
</evidence>
<dbReference type="GO" id="GO:0003729">
    <property type="term" value="F:mRNA binding"/>
    <property type="evidence" value="ECO:0007669"/>
    <property type="project" value="TreeGrafter"/>
</dbReference>
<dbReference type="GO" id="GO:0000932">
    <property type="term" value="C:P-body"/>
    <property type="evidence" value="ECO:0007669"/>
    <property type="project" value="TreeGrafter"/>
</dbReference>
<dbReference type="Gene3D" id="2.30.30.100">
    <property type="match status" value="1"/>
</dbReference>
<dbReference type="EMBL" id="VIIS01000039">
    <property type="protein sequence ID" value="KAF0314217.1"/>
    <property type="molecule type" value="Genomic_DNA"/>
</dbReference>
<evidence type="ECO:0000259" key="1">
    <source>
        <dbReference type="PROSITE" id="PS52002"/>
    </source>
</evidence>
<name>A0A6A4X4M1_AMPAM</name>
<dbReference type="GO" id="GO:0034063">
    <property type="term" value="P:stress granule assembly"/>
    <property type="evidence" value="ECO:0007669"/>
    <property type="project" value="TreeGrafter"/>
</dbReference>
<dbReference type="InterPro" id="IPR047575">
    <property type="entry name" value="Sm"/>
</dbReference>
<dbReference type="SUPFAM" id="SSF50182">
    <property type="entry name" value="Sm-like ribonucleoproteins"/>
    <property type="match status" value="1"/>
</dbReference>
<sequence length="110" mass="12635">MSDFPYLGNRISLISSSQIRYEGILYTIDTVQGTVTLAQVRSFGTEDRPTERPVAERDEIYDFIVFRGSDIKDIKLCSVQKPYDDPAIVEVSRYETLVSRYAAYVRLLDQ</sequence>
<dbReference type="InterPro" id="IPR010920">
    <property type="entry name" value="LSM_dom_sf"/>
</dbReference>
<organism evidence="2 3">
    <name type="scientific">Amphibalanus amphitrite</name>
    <name type="common">Striped barnacle</name>
    <name type="synonym">Balanus amphitrite</name>
    <dbReference type="NCBI Taxonomy" id="1232801"/>
    <lineage>
        <taxon>Eukaryota</taxon>
        <taxon>Metazoa</taxon>
        <taxon>Ecdysozoa</taxon>
        <taxon>Arthropoda</taxon>
        <taxon>Crustacea</taxon>
        <taxon>Multicrustacea</taxon>
        <taxon>Cirripedia</taxon>
        <taxon>Thoracica</taxon>
        <taxon>Thoracicalcarea</taxon>
        <taxon>Balanomorpha</taxon>
        <taxon>Balanoidea</taxon>
        <taxon>Balanidae</taxon>
        <taxon>Amphibalaninae</taxon>
        <taxon>Amphibalanus</taxon>
    </lineage>
</organism>
<dbReference type="InterPro" id="IPR025609">
    <property type="entry name" value="Lsm14-like_N"/>
</dbReference>
<dbReference type="PANTHER" id="PTHR13586">
    <property type="entry name" value="SCD6 PROTEIN-RELATED"/>
    <property type="match status" value="1"/>
</dbReference>
<dbReference type="Pfam" id="PF12701">
    <property type="entry name" value="LSM14"/>
    <property type="match status" value="1"/>
</dbReference>
<evidence type="ECO:0000313" key="3">
    <source>
        <dbReference type="Proteomes" id="UP000440578"/>
    </source>
</evidence>
<comment type="caution">
    <text evidence="2">The sequence shown here is derived from an EMBL/GenBank/DDBJ whole genome shotgun (WGS) entry which is preliminary data.</text>
</comment>
<reference evidence="2 3" key="1">
    <citation type="submission" date="2019-07" db="EMBL/GenBank/DDBJ databases">
        <title>Draft genome assembly of a fouling barnacle, Amphibalanus amphitrite (Darwin, 1854): The first reference genome for Thecostraca.</title>
        <authorList>
            <person name="Kim W."/>
        </authorList>
    </citation>
    <scope>NUCLEOTIDE SEQUENCE [LARGE SCALE GENOMIC DNA]</scope>
    <source>
        <strain evidence="2">SNU_AA5</strain>
        <tissue evidence="2">Soma without cirri and trophi</tissue>
    </source>
</reference>
<gene>
    <name evidence="2" type="primary">LSM14B</name>
    <name evidence="2" type="ORF">FJT64_015321</name>
</gene>
<dbReference type="AlphaFoldDB" id="A0A6A4X4M1"/>